<feature type="domain" description="Nitroreductase" evidence="3">
    <location>
        <begin position="8"/>
        <end position="58"/>
    </location>
</feature>
<comment type="similarity">
    <text evidence="1">Belongs to the nitroreductase family.</text>
</comment>
<keyword evidence="2" id="KW-0560">Oxidoreductase</keyword>
<evidence type="ECO:0000259" key="3">
    <source>
        <dbReference type="Pfam" id="PF00881"/>
    </source>
</evidence>
<dbReference type="Pfam" id="PF00881">
    <property type="entry name" value="Nitroreductase"/>
    <property type="match status" value="2"/>
</dbReference>
<feature type="domain" description="Nitroreductase" evidence="3">
    <location>
        <begin position="85"/>
        <end position="148"/>
    </location>
</feature>
<dbReference type="SUPFAM" id="SSF55469">
    <property type="entry name" value="FMN-dependent nitroreductase-like"/>
    <property type="match status" value="1"/>
</dbReference>
<sequence length="169" mass="19207">METFETIINRRSIRKYKSQKIHQEKILSVLKAAMYAPSAMNLQPWHFIIINSEEVIVETVKSVPHAEMIKQSGNAILVCGDSSIEKNESWLIQNCSAAVQNILLAAYDLGLGSCWIAVHGMNDIVKNLQKQFKLPAEIIPIALIALGYPDEEVNIEERFKTEKVHFNEW</sequence>
<accession>A0A7V2ZMC8</accession>
<name>A0A7V2ZMC8_9BACT</name>
<dbReference type="InterPro" id="IPR029479">
    <property type="entry name" value="Nitroreductase"/>
</dbReference>
<dbReference type="CDD" id="cd02150">
    <property type="entry name" value="nitroreductase"/>
    <property type="match status" value="1"/>
</dbReference>
<dbReference type="AlphaFoldDB" id="A0A7V2ZMC8"/>
<evidence type="ECO:0000313" key="4">
    <source>
        <dbReference type="EMBL" id="HFI92545.1"/>
    </source>
</evidence>
<protein>
    <submittedName>
        <fullName evidence="4">Nitroreductase family protein</fullName>
    </submittedName>
</protein>
<dbReference type="PANTHER" id="PTHR43673:SF10">
    <property type="entry name" value="NADH DEHYDROGENASE_NAD(P)H NITROREDUCTASE XCC3605-RELATED"/>
    <property type="match status" value="1"/>
</dbReference>
<comment type="caution">
    <text evidence="4">The sequence shown here is derived from an EMBL/GenBank/DDBJ whole genome shotgun (WGS) entry which is preliminary data.</text>
</comment>
<dbReference type="InterPro" id="IPR000415">
    <property type="entry name" value="Nitroreductase-like"/>
</dbReference>
<dbReference type="EMBL" id="DSUJ01000011">
    <property type="protein sequence ID" value="HFI92545.1"/>
    <property type="molecule type" value="Genomic_DNA"/>
</dbReference>
<evidence type="ECO:0000256" key="2">
    <source>
        <dbReference type="ARBA" id="ARBA00023002"/>
    </source>
</evidence>
<organism evidence="4">
    <name type="scientific">Ignavibacterium album</name>
    <dbReference type="NCBI Taxonomy" id="591197"/>
    <lineage>
        <taxon>Bacteria</taxon>
        <taxon>Pseudomonadati</taxon>
        <taxon>Ignavibacteriota</taxon>
        <taxon>Ignavibacteria</taxon>
        <taxon>Ignavibacteriales</taxon>
        <taxon>Ignavibacteriaceae</taxon>
        <taxon>Ignavibacterium</taxon>
    </lineage>
</organism>
<reference evidence="4" key="1">
    <citation type="journal article" date="2020" name="mSystems">
        <title>Genome- and Community-Level Interaction Insights into Carbon Utilization and Element Cycling Functions of Hydrothermarchaeota in Hydrothermal Sediment.</title>
        <authorList>
            <person name="Zhou Z."/>
            <person name="Liu Y."/>
            <person name="Xu W."/>
            <person name="Pan J."/>
            <person name="Luo Z.H."/>
            <person name="Li M."/>
        </authorList>
    </citation>
    <scope>NUCLEOTIDE SEQUENCE [LARGE SCALE GENOMIC DNA]</scope>
    <source>
        <strain evidence="4">SpSt-479</strain>
    </source>
</reference>
<dbReference type="GO" id="GO:0016491">
    <property type="term" value="F:oxidoreductase activity"/>
    <property type="evidence" value="ECO:0007669"/>
    <property type="project" value="UniProtKB-KW"/>
</dbReference>
<gene>
    <name evidence="4" type="ORF">ENS31_13590</name>
</gene>
<dbReference type="Gene3D" id="3.40.109.10">
    <property type="entry name" value="NADH Oxidase"/>
    <property type="match status" value="1"/>
</dbReference>
<dbReference type="PANTHER" id="PTHR43673">
    <property type="entry name" value="NAD(P)H NITROREDUCTASE YDGI-RELATED"/>
    <property type="match status" value="1"/>
</dbReference>
<proteinExistence type="inferred from homology"/>
<evidence type="ECO:0000256" key="1">
    <source>
        <dbReference type="ARBA" id="ARBA00007118"/>
    </source>
</evidence>